<dbReference type="GeneID" id="5477290"/>
<dbReference type="PROSITE" id="PS50192">
    <property type="entry name" value="T_SNARE"/>
    <property type="match status" value="1"/>
</dbReference>
<dbReference type="InParanoid" id="A7AWS8"/>
<dbReference type="RefSeq" id="XP_001609074.1">
    <property type="nucleotide sequence ID" value="XM_001609024.1"/>
</dbReference>
<comment type="caution">
    <text evidence="2">The sequence shown here is derived from an EMBL/GenBank/DDBJ whole genome shotgun (WGS) entry which is preliminary data.</text>
</comment>
<dbReference type="Gene3D" id="1.20.5.110">
    <property type="match status" value="1"/>
</dbReference>
<reference evidence="2 3" key="1">
    <citation type="journal article" date="2007" name="PLoS Pathog.">
        <title>Genome sequence of Babesia bovis and comparative analysis of apicomplexan hemoprotozoa.</title>
        <authorList>
            <person name="Brayton K.A."/>
            <person name="Lau A.O.T."/>
            <person name="Herndon D.R."/>
            <person name="Hannick L."/>
            <person name="Kappmeyer L.S."/>
            <person name="Berens S.J."/>
            <person name="Bidwell S.L."/>
            <person name="Brown W.C."/>
            <person name="Crabtree J."/>
            <person name="Fadrosh D."/>
            <person name="Feldblum T."/>
            <person name="Forberger H.A."/>
            <person name="Haas B.J."/>
            <person name="Howell J.M."/>
            <person name="Khouri H."/>
            <person name="Koo H."/>
            <person name="Mann D.J."/>
            <person name="Norimine J."/>
            <person name="Paulsen I.T."/>
            <person name="Radune D."/>
            <person name="Ren Q."/>
            <person name="Smith R.K. Jr."/>
            <person name="Suarez C.E."/>
            <person name="White O."/>
            <person name="Wortman J.R."/>
            <person name="Knowles D.P. Jr."/>
            <person name="McElwain T.F."/>
            <person name="Nene V.M."/>
        </authorList>
    </citation>
    <scope>NUCLEOTIDE SEQUENCE [LARGE SCALE GENOMIC DNA]</scope>
    <source>
        <strain evidence="2">T2Bo</strain>
    </source>
</reference>
<reference evidence="3" key="2">
    <citation type="journal article" date="2020" name="Data Brief">
        <title>Transcriptome dataset of Babesia bovis life stages within vertebrate and invertebrate hosts.</title>
        <authorList>
            <person name="Ueti M.W."/>
            <person name="Johnson W.C."/>
            <person name="Kappmeyer L.S."/>
            <person name="Herndon D.R."/>
            <person name="Mousel M.R."/>
            <person name="Reif K.E."/>
            <person name="Taus N.S."/>
            <person name="Ifeonu O.O."/>
            <person name="Silva J.C."/>
            <person name="Suarez C.E."/>
            <person name="Brayton K.A."/>
        </authorList>
    </citation>
    <scope>NUCLEOTIDE SEQUENCE [LARGE SCALE GENOMIC DNA]</scope>
</reference>
<dbReference type="AlphaFoldDB" id="A7AWS8"/>
<dbReference type="KEGG" id="bbo:BBOV_I004250"/>
<organism evidence="2 3">
    <name type="scientific">Babesia bovis</name>
    <dbReference type="NCBI Taxonomy" id="5865"/>
    <lineage>
        <taxon>Eukaryota</taxon>
        <taxon>Sar</taxon>
        <taxon>Alveolata</taxon>
        <taxon>Apicomplexa</taxon>
        <taxon>Aconoidasida</taxon>
        <taxon>Piroplasmida</taxon>
        <taxon>Babesiidae</taxon>
        <taxon>Babesia</taxon>
    </lineage>
</organism>
<gene>
    <name evidence="2" type="ORF">BBOV_I004250</name>
</gene>
<keyword evidence="3" id="KW-1185">Reference proteome</keyword>
<proteinExistence type="predicted"/>
<dbReference type="InterPro" id="IPR000727">
    <property type="entry name" value="T_SNARE_dom"/>
</dbReference>
<evidence type="ECO:0000313" key="3">
    <source>
        <dbReference type="Proteomes" id="UP000002173"/>
    </source>
</evidence>
<reference evidence="3" key="3">
    <citation type="journal article" date="2021" name="Int. J. Parasitol.">
        <title>Comparative analysis of gene expression between Babesia bovis blood stages and kinetes allowed by improved genome annotation.</title>
        <authorList>
            <person name="Ueti M.W."/>
            <person name="Johnson W.C."/>
            <person name="Kappmeyer L.S."/>
            <person name="Herndon D.R."/>
            <person name="Mousel M.R."/>
            <person name="Reif K.E."/>
            <person name="Taus N.S."/>
            <person name="Ifeonu O.O."/>
            <person name="Silva J.C."/>
            <person name="Suarez C.E."/>
            <person name="Brayton K.A."/>
        </authorList>
    </citation>
    <scope>NUCLEOTIDE SEQUENCE [LARGE SCALE GENOMIC DNA]</scope>
</reference>
<accession>A7AWS8</accession>
<dbReference type="VEuPathDB" id="PiroplasmaDB:BBOV_I004250"/>
<dbReference type="SMART" id="SM00397">
    <property type="entry name" value="t_SNARE"/>
    <property type="match status" value="1"/>
</dbReference>
<protein>
    <recommendedName>
        <fullName evidence="1">t-SNARE coiled-coil homology domain-containing protein</fullName>
    </recommendedName>
</protein>
<dbReference type="SUPFAM" id="SSF58038">
    <property type="entry name" value="SNARE fusion complex"/>
    <property type="match status" value="1"/>
</dbReference>
<evidence type="ECO:0000259" key="1">
    <source>
        <dbReference type="PROSITE" id="PS50192"/>
    </source>
</evidence>
<dbReference type="EMBL" id="AAXT01000005">
    <property type="protein sequence ID" value="EDO05506.1"/>
    <property type="molecule type" value="Genomic_DNA"/>
</dbReference>
<evidence type="ECO:0000313" key="2">
    <source>
        <dbReference type="EMBL" id="EDO05506.1"/>
    </source>
</evidence>
<feature type="domain" description="T-SNARE coiled-coil homology" evidence="1">
    <location>
        <begin position="24"/>
        <end position="86"/>
    </location>
</feature>
<sequence length="211" mass="23904">MELQSQTPNEDDDVQEHGITQVVMQYSKSITQSLKKALSHSVEAGNVATDSLTELQSQNENINRIKDRLNESHESVTTTQKIVDAYLNSVSWITNSVPWKKGIQLKKDMEPNVSTGKTKFWDTTTWFPNKETLTKDIANHNSITHAVSHLAVNTSDHLDILIEELRNNRQKTETIANAVQKQNDDLDRISESAVGLQERVNQINQVLKDRV</sequence>
<dbReference type="OMA" id="GWICSSV"/>
<dbReference type="eggNOG" id="ENOG502TN60">
    <property type="taxonomic scope" value="Eukaryota"/>
</dbReference>
<dbReference type="Proteomes" id="UP000002173">
    <property type="component" value="Unassembled WGS sequence"/>
</dbReference>
<name>A7AWS8_BABBO</name>